<organism evidence="7 8">
    <name type="scientific">Tepidimicrobium xylanilyticum</name>
    <dbReference type="NCBI Taxonomy" id="1123352"/>
    <lineage>
        <taxon>Bacteria</taxon>
        <taxon>Bacillati</taxon>
        <taxon>Bacillota</taxon>
        <taxon>Tissierellia</taxon>
        <taxon>Tissierellales</taxon>
        <taxon>Tepidimicrobiaceae</taxon>
        <taxon>Tepidimicrobium</taxon>
    </lineage>
</organism>
<sequence length="246" mass="27968">MTRGFKLDPRTKLLMVFCFSTLAIISEDTLSLCIILILTLIVTLFFKVNLKRSLNKVKRLLYMIAVIAIVQSIFSSKGEVLFSIGSLPVLTSIGLEKGIQFIVRMMIIVFSATIITTSNSRKIVQGLVQWGLPYDIAFMVAVGIRFLPLLTEEVKDSLIALQLRGIEVNNMPLKKRISLYSHIFTPILVGTILKAERLSVAIEMRGFRAYDSRTSFLVLKMSKWDYLIIFSIVVFTLSYIIDYYFI</sequence>
<accession>A0A1H2T7Y5</accession>
<keyword evidence="4 6" id="KW-1133">Transmembrane helix</keyword>
<dbReference type="Pfam" id="PF02361">
    <property type="entry name" value="CbiQ"/>
    <property type="match status" value="1"/>
</dbReference>
<evidence type="ECO:0000313" key="8">
    <source>
        <dbReference type="Proteomes" id="UP000198828"/>
    </source>
</evidence>
<dbReference type="RefSeq" id="WP_093750817.1">
    <property type="nucleotide sequence ID" value="NZ_BSYN01000002.1"/>
</dbReference>
<feature type="transmembrane region" description="Helical" evidence="6">
    <location>
        <begin position="98"/>
        <end position="115"/>
    </location>
</feature>
<evidence type="ECO:0000256" key="5">
    <source>
        <dbReference type="ARBA" id="ARBA00023136"/>
    </source>
</evidence>
<keyword evidence="3 6" id="KW-0812">Transmembrane</keyword>
<dbReference type="CDD" id="cd16914">
    <property type="entry name" value="EcfT"/>
    <property type="match status" value="1"/>
</dbReference>
<feature type="transmembrane region" description="Helical" evidence="6">
    <location>
        <begin position="127"/>
        <end position="147"/>
    </location>
</feature>
<dbReference type="InterPro" id="IPR051611">
    <property type="entry name" value="ECF_transporter_component"/>
</dbReference>
<name>A0A1H2T7Y5_9FIRM</name>
<evidence type="ECO:0000256" key="3">
    <source>
        <dbReference type="ARBA" id="ARBA00022692"/>
    </source>
</evidence>
<dbReference type="PANTHER" id="PTHR34857:SF2">
    <property type="entry name" value="SLL0384 PROTEIN"/>
    <property type="match status" value="1"/>
</dbReference>
<feature type="transmembrane region" description="Helical" evidence="6">
    <location>
        <begin position="60"/>
        <end position="78"/>
    </location>
</feature>
<dbReference type="AlphaFoldDB" id="A0A1H2T7Y5"/>
<gene>
    <name evidence="7" type="ORF">SAMN05660923_00647</name>
</gene>
<proteinExistence type="predicted"/>
<comment type="subcellular location">
    <subcellularLocation>
        <location evidence="1">Membrane</location>
        <topology evidence="1">Multi-pass membrane protein</topology>
    </subcellularLocation>
</comment>
<protein>
    <submittedName>
        <fullName evidence="7">Energy-coupling factor transport system permease protein</fullName>
    </submittedName>
</protein>
<dbReference type="EMBL" id="FNNG01000002">
    <property type="protein sequence ID" value="SDW39815.1"/>
    <property type="molecule type" value="Genomic_DNA"/>
</dbReference>
<evidence type="ECO:0000256" key="4">
    <source>
        <dbReference type="ARBA" id="ARBA00022989"/>
    </source>
</evidence>
<dbReference type="PANTHER" id="PTHR34857">
    <property type="entry name" value="SLL0384 PROTEIN"/>
    <property type="match status" value="1"/>
</dbReference>
<dbReference type="Proteomes" id="UP000198828">
    <property type="component" value="Unassembled WGS sequence"/>
</dbReference>
<keyword evidence="5 6" id="KW-0472">Membrane</keyword>
<reference evidence="7 8" key="1">
    <citation type="submission" date="2016-10" db="EMBL/GenBank/DDBJ databases">
        <authorList>
            <person name="de Groot N.N."/>
        </authorList>
    </citation>
    <scope>NUCLEOTIDE SEQUENCE [LARGE SCALE GENOMIC DNA]</scope>
    <source>
        <strain evidence="7 8">DSM 23310</strain>
    </source>
</reference>
<dbReference type="InterPro" id="IPR003339">
    <property type="entry name" value="ABC/ECF_trnsptr_transmembrane"/>
</dbReference>
<evidence type="ECO:0000256" key="6">
    <source>
        <dbReference type="SAM" id="Phobius"/>
    </source>
</evidence>
<evidence type="ECO:0000313" key="7">
    <source>
        <dbReference type="EMBL" id="SDW39815.1"/>
    </source>
</evidence>
<keyword evidence="2" id="KW-1003">Cell membrane</keyword>
<feature type="transmembrane region" description="Helical" evidence="6">
    <location>
        <begin position="29"/>
        <end position="48"/>
    </location>
</feature>
<keyword evidence="8" id="KW-1185">Reference proteome</keyword>
<evidence type="ECO:0000256" key="1">
    <source>
        <dbReference type="ARBA" id="ARBA00004141"/>
    </source>
</evidence>
<evidence type="ECO:0000256" key="2">
    <source>
        <dbReference type="ARBA" id="ARBA00022475"/>
    </source>
</evidence>
<dbReference type="GO" id="GO:0005886">
    <property type="term" value="C:plasma membrane"/>
    <property type="evidence" value="ECO:0007669"/>
    <property type="project" value="UniProtKB-ARBA"/>
</dbReference>
<dbReference type="OrthoDB" id="1707244at2"/>
<feature type="transmembrane region" description="Helical" evidence="6">
    <location>
        <begin position="226"/>
        <end position="245"/>
    </location>
</feature>